<name>A0A7C5U4P3_CALS0</name>
<dbReference type="GO" id="GO:0043137">
    <property type="term" value="P:DNA replication, removal of RNA primer"/>
    <property type="evidence" value="ECO:0007669"/>
    <property type="project" value="TreeGrafter"/>
</dbReference>
<dbReference type="PANTHER" id="PTHR10954:SF23">
    <property type="entry name" value="RIBONUCLEASE"/>
    <property type="match status" value="1"/>
</dbReference>
<evidence type="ECO:0000256" key="3">
    <source>
        <dbReference type="ARBA" id="ARBA00004065"/>
    </source>
</evidence>
<evidence type="ECO:0000256" key="2">
    <source>
        <dbReference type="ARBA" id="ARBA00001946"/>
    </source>
</evidence>
<dbReference type="EC" id="3.1.26.4" evidence="11"/>
<evidence type="ECO:0000256" key="7">
    <source>
        <dbReference type="ARBA" id="ARBA00022723"/>
    </source>
</evidence>
<dbReference type="Gene3D" id="1.10.10.460">
    <property type="entry name" value="Ribonuclease hii. Domain 2"/>
    <property type="match status" value="1"/>
</dbReference>
<dbReference type="NCBIfam" id="TIGR00729">
    <property type="entry name" value="ribonuclease HII"/>
    <property type="match status" value="1"/>
</dbReference>
<dbReference type="InterPro" id="IPR036397">
    <property type="entry name" value="RNaseH_sf"/>
</dbReference>
<keyword evidence="5" id="KW-0963">Cytoplasm</keyword>
<feature type="binding site" evidence="10">
    <location>
        <position position="10"/>
    </location>
    <ligand>
        <name>a divalent metal cation</name>
        <dbReference type="ChEBI" id="CHEBI:60240"/>
    </ligand>
</feature>
<comment type="function">
    <text evidence="3 11">Endonuclease that specifically degrades the RNA of RNA-DNA hybrids.</text>
</comment>
<comment type="subcellular location">
    <subcellularLocation>
        <location evidence="4">Cytoplasm</location>
    </subcellularLocation>
</comment>
<dbReference type="GO" id="GO:0006298">
    <property type="term" value="P:mismatch repair"/>
    <property type="evidence" value="ECO:0007669"/>
    <property type="project" value="TreeGrafter"/>
</dbReference>
<keyword evidence="6 10" id="KW-0540">Nuclease</keyword>
<dbReference type="GO" id="GO:0003723">
    <property type="term" value="F:RNA binding"/>
    <property type="evidence" value="ECO:0007669"/>
    <property type="project" value="UniProtKB-UniRule"/>
</dbReference>
<evidence type="ECO:0000256" key="11">
    <source>
        <dbReference type="RuleBase" id="RU003515"/>
    </source>
</evidence>
<feature type="binding site" evidence="10">
    <location>
        <position position="11"/>
    </location>
    <ligand>
        <name>a divalent metal cation</name>
        <dbReference type="ChEBI" id="CHEBI:60240"/>
    </ligand>
</feature>
<comment type="cofactor">
    <cofactor evidence="10">
        <name>Mn(2+)</name>
        <dbReference type="ChEBI" id="CHEBI:29035"/>
    </cofactor>
    <cofactor evidence="10">
        <name>Mg(2+)</name>
        <dbReference type="ChEBI" id="CHEBI:18420"/>
    </cofactor>
    <text evidence="10">Manganese or magnesium. Binds 1 divalent metal ion per monomer in the absence of substrate. May bind a second metal ion after substrate binding.</text>
</comment>
<keyword evidence="9 10" id="KW-0378">Hydrolase</keyword>
<feature type="domain" description="RNase H type-2" evidence="12">
    <location>
        <begin position="4"/>
        <end position="214"/>
    </location>
</feature>
<dbReference type="Gene3D" id="3.30.420.10">
    <property type="entry name" value="Ribonuclease H-like superfamily/Ribonuclease H"/>
    <property type="match status" value="1"/>
</dbReference>
<dbReference type="InterPro" id="IPR024567">
    <property type="entry name" value="RNase_HII/HIII_dom"/>
</dbReference>
<proteinExistence type="inferred from homology"/>
<evidence type="ECO:0000256" key="4">
    <source>
        <dbReference type="ARBA" id="ARBA00004496"/>
    </source>
</evidence>
<comment type="caution">
    <text evidence="13">The sequence shown here is derived from an EMBL/GenBank/DDBJ whole genome shotgun (WGS) entry which is preliminary data.</text>
</comment>
<evidence type="ECO:0000256" key="5">
    <source>
        <dbReference type="ARBA" id="ARBA00022490"/>
    </source>
</evidence>
<dbReference type="InterPro" id="IPR001352">
    <property type="entry name" value="RNase_HII/HIII"/>
</dbReference>
<reference evidence="13" key="1">
    <citation type="journal article" date="2020" name="mSystems">
        <title>Genome- and Community-Level Interaction Insights into Carbon Utilization and Element Cycling Functions of Hydrothermarchaeota in Hydrothermal Sediment.</title>
        <authorList>
            <person name="Zhou Z."/>
            <person name="Liu Y."/>
            <person name="Xu W."/>
            <person name="Pan J."/>
            <person name="Luo Z.H."/>
            <person name="Li M."/>
        </authorList>
    </citation>
    <scope>NUCLEOTIDE SEQUENCE [LARGE SCALE GENOMIC DNA]</scope>
    <source>
        <strain evidence="13">SpSt-1084</strain>
    </source>
</reference>
<feature type="binding site" evidence="10">
    <location>
        <position position="110"/>
    </location>
    <ligand>
        <name>a divalent metal cation</name>
        <dbReference type="ChEBI" id="CHEBI:60240"/>
    </ligand>
</feature>
<dbReference type="EMBL" id="DRXS01000107">
    <property type="protein sequence ID" value="HHR40574.1"/>
    <property type="molecule type" value="Genomic_DNA"/>
</dbReference>
<comment type="similarity">
    <text evidence="11">Belongs to the RNase HII family.</text>
</comment>
<evidence type="ECO:0000256" key="6">
    <source>
        <dbReference type="ARBA" id="ARBA00022722"/>
    </source>
</evidence>
<evidence type="ECO:0000256" key="9">
    <source>
        <dbReference type="ARBA" id="ARBA00022801"/>
    </source>
</evidence>
<organism evidence="13">
    <name type="scientific">Caldiarchaeum subterraneum</name>
    <dbReference type="NCBI Taxonomy" id="311458"/>
    <lineage>
        <taxon>Archaea</taxon>
        <taxon>Nitrososphaerota</taxon>
        <taxon>Candidatus Caldarchaeales</taxon>
        <taxon>Candidatus Caldarchaeaceae</taxon>
        <taxon>Candidatus Caldarchaeum</taxon>
    </lineage>
</organism>
<gene>
    <name evidence="13" type="ORF">ENM42_01960</name>
</gene>
<dbReference type="GO" id="GO:0032299">
    <property type="term" value="C:ribonuclease H2 complex"/>
    <property type="evidence" value="ECO:0007669"/>
    <property type="project" value="TreeGrafter"/>
</dbReference>
<dbReference type="AlphaFoldDB" id="A0A7C5U4P3"/>
<evidence type="ECO:0000313" key="13">
    <source>
        <dbReference type="EMBL" id="HHR40574.1"/>
    </source>
</evidence>
<accession>A0A7C5U4P3</accession>
<dbReference type="PROSITE" id="PS51975">
    <property type="entry name" value="RNASE_H_2"/>
    <property type="match status" value="1"/>
</dbReference>
<evidence type="ECO:0000256" key="1">
    <source>
        <dbReference type="ARBA" id="ARBA00000077"/>
    </source>
</evidence>
<dbReference type="InterPro" id="IPR004649">
    <property type="entry name" value="RNase_H2_suA"/>
</dbReference>
<comment type="catalytic activity">
    <reaction evidence="1 10 11">
        <text>Endonucleolytic cleavage to 5'-phosphomonoester.</text>
        <dbReference type="EC" id="3.1.26.4"/>
    </reaction>
</comment>
<protein>
    <recommendedName>
        <fullName evidence="11">Ribonuclease</fullName>
        <ecNumber evidence="11">3.1.26.4</ecNumber>
    </recommendedName>
</protein>
<keyword evidence="8 10" id="KW-0255">Endonuclease</keyword>
<dbReference type="GO" id="GO:0046872">
    <property type="term" value="F:metal ion binding"/>
    <property type="evidence" value="ECO:0007669"/>
    <property type="project" value="UniProtKB-KW"/>
</dbReference>
<keyword evidence="7 10" id="KW-0479">Metal-binding</keyword>
<dbReference type="SUPFAM" id="SSF53098">
    <property type="entry name" value="Ribonuclease H-like"/>
    <property type="match status" value="1"/>
</dbReference>
<dbReference type="InterPro" id="IPR023160">
    <property type="entry name" value="RNase_HII_hlx-loop-hlx_cap_dom"/>
</dbReference>
<dbReference type="PANTHER" id="PTHR10954">
    <property type="entry name" value="RIBONUCLEASE H2 SUBUNIT A"/>
    <property type="match status" value="1"/>
</dbReference>
<evidence type="ECO:0000256" key="10">
    <source>
        <dbReference type="PROSITE-ProRule" id="PRU01319"/>
    </source>
</evidence>
<dbReference type="GO" id="GO:0005737">
    <property type="term" value="C:cytoplasm"/>
    <property type="evidence" value="ECO:0007669"/>
    <property type="project" value="UniProtKB-SubCell"/>
</dbReference>
<evidence type="ECO:0000256" key="8">
    <source>
        <dbReference type="ARBA" id="ARBA00022759"/>
    </source>
</evidence>
<dbReference type="InterPro" id="IPR012337">
    <property type="entry name" value="RNaseH-like_sf"/>
</dbReference>
<dbReference type="GO" id="GO:0004523">
    <property type="term" value="F:RNA-DNA hybrid ribonuclease activity"/>
    <property type="evidence" value="ECO:0007669"/>
    <property type="project" value="UniProtKB-UniRule"/>
</dbReference>
<sequence>MAGKLVCGIDEAGRGCVIGPLVIAAFAAAPRDLRKLKDYGVADSKVLSPRRRLELFQIFKQHYRFEYVVIKPRKVSESLRVHGGMGLNEVEYMSIAELVKRFRPDVVYVDSPDRDVRKARSRIVSHVRHDVEVRCMVHGDSRNVLIAAASIVAKVMRDKKIEQLRKILGDFGSGYPSDPLTRKWLMENSSKPEYGKYVRHGWKTLDRLRQTTLDQF</sequence>
<comment type="cofactor">
    <cofactor evidence="2">
        <name>Mg(2+)</name>
        <dbReference type="ChEBI" id="CHEBI:18420"/>
    </cofactor>
</comment>
<evidence type="ECO:0000259" key="12">
    <source>
        <dbReference type="PROSITE" id="PS51975"/>
    </source>
</evidence>
<dbReference type="Pfam" id="PF01351">
    <property type="entry name" value="RNase_HII"/>
    <property type="match status" value="1"/>
</dbReference>
<dbReference type="CDD" id="cd07180">
    <property type="entry name" value="RNase_HII_archaea_like"/>
    <property type="match status" value="1"/>
</dbReference>